<evidence type="ECO:0000313" key="2">
    <source>
        <dbReference type="Proteomes" id="UP001303889"/>
    </source>
</evidence>
<organism evidence="1 2">
    <name type="scientific">Staphylotrichum tortipilum</name>
    <dbReference type="NCBI Taxonomy" id="2831512"/>
    <lineage>
        <taxon>Eukaryota</taxon>
        <taxon>Fungi</taxon>
        <taxon>Dikarya</taxon>
        <taxon>Ascomycota</taxon>
        <taxon>Pezizomycotina</taxon>
        <taxon>Sordariomycetes</taxon>
        <taxon>Sordariomycetidae</taxon>
        <taxon>Sordariales</taxon>
        <taxon>Chaetomiaceae</taxon>
        <taxon>Staphylotrichum</taxon>
    </lineage>
</organism>
<dbReference type="EMBL" id="MU855568">
    <property type="protein sequence ID" value="KAK3901603.1"/>
    <property type="molecule type" value="Genomic_DNA"/>
</dbReference>
<dbReference type="Proteomes" id="UP001303889">
    <property type="component" value="Unassembled WGS sequence"/>
</dbReference>
<gene>
    <name evidence="1" type="ORF">C8A05DRAFT_16241</name>
</gene>
<protein>
    <submittedName>
        <fullName evidence="1">Uncharacterized protein</fullName>
    </submittedName>
</protein>
<accession>A0AAN6MK10</accession>
<proteinExistence type="predicted"/>
<dbReference type="AlphaFoldDB" id="A0AAN6MK10"/>
<sequence>MDTASAPADSGEGWVFRALTTAGKRLFWTLNGPPEDAIQVAPSEYYEPGVFDSMEPYFCPDGFPHAVSQASLLEPPVSSATVRIQCIDSWEQIWADQHWSCGDADWNAPDQNPGRLGPRPDDETLDPKLYVLECCGQKRPWAYNTQLQIAAQGEFLTVHEYVSAVHPWLMAMRDTLLDVLGKMYGNPKWPPETKLAVLNFGTGPLRIGHEERWAWWHRRPKPSVVDPSIARLSEEERAQRSMKRMMARAAAQVRAREEAERAAAEMEKEK</sequence>
<reference evidence="1" key="1">
    <citation type="journal article" date="2023" name="Mol. Phylogenet. Evol.">
        <title>Genome-scale phylogeny and comparative genomics of the fungal order Sordariales.</title>
        <authorList>
            <person name="Hensen N."/>
            <person name="Bonometti L."/>
            <person name="Westerberg I."/>
            <person name="Brannstrom I.O."/>
            <person name="Guillou S."/>
            <person name="Cros-Aarteil S."/>
            <person name="Calhoun S."/>
            <person name="Haridas S."/>
            <person name="Kuo A."/>
            <person name="Mondo S."/>
            <person name="Pangilinan J."/>
            <person name="Riley R."/>
            <person name="LaButti K."/>
            <person name="Andreopoulos B."/>
            <person name="Lipzen A."/>
            <person name="Chen C."/>
            <person name="Yan M."/>
            <person name="Daum C."/>
            <person name="Ng V."/>
            <person name="Clum A."/>
            <person name="Steindorff A."/>
            <person name="Ohm R.A."/>
            <person name="Martin F."/>
            <person name="Silar P."/>
            <person name="Natvig D.O."/>
            <person name="Lalanne C."/>
            <person name="Gautier V."/>
            <person name="Ament-Velasquez S.L."/>
            <person name="Kruys A."/>
            <person name="Hutchinson M.I."/>
            <person name="Powell A.J."/>
            <person name="Barry K."/>
            <person name="Miller A.N."/>
            <person name="Grigoriev I.V."/>
            <person name="Debuchy R."/>
            <person name="Gladieux P."/>
            <person name="Hiltunen Thoren M."/>
            <person name="Johannesson H."/>
        </authorList>
    </citation>
    <scope>NUCLEOTIDE SEQUENCE</scope>
    <source>
        <strain evidence="1">CBS 103.79</strain>
    </source>
</reference>
<keyword evidence="2" id="KW-1185">Reference proteome</keyword>
<evidence type="ECO:0000313" key="1">
    <source>
        <dbReference type="EMBL" id="KAK3901603.1"/>
    </source>
</evidence>
<reference evidence="1" key="2">
    <citation type="submission" date="2023-05" db="EMBL/GenBank/DDBJ databases">
        <authorList>
            <consortium name="Lawrence Berkeley National Laboratory"/>
            <person name="Steindorff A."/>
            <person name="Hensen N."/>
            <person name="Bonometti L."/>
            <person name="Westerberg I."/>
            <person name="Brannstrom I.O."/>
            <person name="Guillou S."/>
            <person name="Cros-Aarteil S."/>
            <person name="Calhoun S."/>
            <person name="Haridas S."/>
            <person name="Kuo A."/>
            <person name="Mondo S."/>
            <person name="Pangilinan J."/>
            <person name="Riley R."/>
            <person name="Labutti K."/>
            <person name="Andreopoulos B."/>
            <person name="Lipzen A."/>
            <person name="Chen C."/>
            <person name="Yanf M."/>
            <person name="Daum C."/>
            <person name="Ng V."/>
            <person name="Clum A."/>
            <person name="Ohm R."/>
            <person name="Martin F."/>
            <person name="Silar P."/>
            <person name="Natvig D."/>
            <person name="Lalanne C."/>
            <person name="Gautier V."/>
            <person name="Ament-Velasquez S.L."/>
            <person name="Kruys A."/>
            <person name="Hutchinson M.I."/>
            <person name="Powell A.J."/>
            <person name="Barry K."/>
            <person name="Miller A.N."/>
            <person name="Grigoriev I.V."/>
            <person name="Debuchy R."/>
            <person name="Gladieux P."/>
            <person name="Thoren M.H."/>
            <person name="Johannesson H."/>
        </authorList>
    </citation>
    <scope>NUCLEOTIDE SEQUENCE</scope>
    <source>
        <strain evidence="1">CBS 103.79</strain>
    </source>
</reference>
<name>A0AAN6MK10_9PEZI</name>
<comment type="caution">
    <text evidence="1">The sequence shown here is derived from an EMBL/GenBank/DDBJ whole genome shotgun (WGS) entry which is preliminary data.</text>
</comment>